<evidence type="ECO:0000313" key="3">
    <source>
        <dbReference type="Proteomes" id="UP000484885"/>
    </source>
</evidence>
<keyword evidence="3" id="KW-1185">Reference proteome</keyword>
<dbReference type="InterPro" id="IPR007360">
    <property type="entry name" value="SirB"/>
</dbReference>
<feature type="transmembrane region" description="Helical" evidence="1">
    <location>
        <begin position="67"/>
        <end position="86"/>
    </location>
</feature>
<proteinExistence type="predicted"/>
<dbReference type="Proteomes" id="UP000484885">
    <property type="component" value="Unassembled WGS sequence"/>
</dbReference>
<evidence type="ECO:0000256" key="1">
    <source>
        <dbReference type="SAM" id="Phobius"/>
    </source>
</evidence>
<dbReference type="GO" id="GO:0005886">
    <property type="term" value="C:plasma membrane"/>
    <property type="evidence" value="ECO:0007669"/>
    <property type="project" value="TreeGrafter"/>
</dbReference>
<feature type="transmembrane region" description="Helical" evidence="1">
    <location>
        <begin position="6"/>
        <end position="28"/>
    </location>
</feature>
<reference evidence="2 3" key="1">
    <citation type="submission" date="2020-02" db="EMBL/GenBank/DDBJ databases">
        <authorList>
            <person name="Zhang X.-Y."/>
        </authorList>
    </citation>
    <scope>NUCLEOTIDE SEQUENCE [LARGE SCALE GENOMIC DNA]</scope>
    <source>
        <strain evidence="2 3">C33</strain>
    </source>
</reference>
<sequence>MSVYELLKNLHIVIALISLLGFALRGFVRLVQQRPLATPLLRIGPHISDTLLLATGVALWLLGGWPLWSWFGAKLLLIAAYVYTGVMAFRTPEPQRAVSLYTGGLVLFLAIVVVSVFKPVL</sequence>
<gene>
    <name evidence="2" type="ORF">G3I74_12310</name>
</gene>
<comment type="caution">
    <text evidence="2">The sequence shown here is derived from an EMBL/GenBank/DDBJ whole genome shotgun (WGS) entry which is preliminary data.</text>
</comment>
<evidence type="ECO:0000313" key="2">
    <source>
        <dbReference type="EMBL" id="NDY96515.1"/>
    </source>
</evidence>
<protein>
    <submittedName>
        <fullName evidence="2">SirB2 family protein</fullName>
    </submittedName>
</protein>
<dbReference type="PIRSF" id="PIRSF005610">
    <property type="entry name" value="SirB"/>
    <property type="match status" value="1"/>
</dbReference>
<dbReference type="EMBL" id="JAAGSC010000043">
    <property type="protein sequence ID" value="NDY96515.1"/>
    <property type="molecule type" value="Genomic_DNA"/>
</dbReference>
<dbReference type="AlphaFoldDB" id="A0A845V9B9"/>
<organism evidence="2 3">
    <name type="scientific">Wenzhouxiangella limi</name>
    <dbReference type="NCBI Taxonomy" id="2707351"/>
    <lineage>
        <taxon>Bacteria</taxon>
        <taxon>Pseudomonadati</taxon>
        <taxon>Pseudomonadota</taxon>
        <taxon>Gammaproteobacteria</taxon>
        <taxon>Chromatiales</taxon>
        <taxon>Wenzhouxiangellaceae</taxon>
        <taxon>Wenzhouxiangella</taxon>
    </lineage>
</organism>
<feature type="transmembrane region" description="Helical" evidence="1">
    <location>
        <begin position="98"/>
        <end position="117"/>
    </location>
</feature>
<name>A0A845V9B9_9GAMM</name>
<dbReference type="Pfam" id="PF04247">
    <property type="entry name" value="SirB"/>
    <property type="match status" value="1"/>
</dbReference>
<dbReference type="PANTHER" id="PTHR39594:SF1">
    <property type="entry name" value="PROTEIN YCHQ"/>
    <property type="match status" value="1"/>
</dbReference>
<feature type="transmembrane region" description="Helical" evidence="1">
    <location>
        <begin position="40"/>
        <end position="61"/>
    </location>
</feature>
<keyword evidence="1" id="KW-1133">Transmembrane helix</keyword>
<dbReference type="PANTHER" id="PTHR39594">
    <property type="entry name" value="PROTEIN YCHQ"/>
    <property type="match status" value="1"/>
</dbReference>
<accession>A0A845V9B9</accession>
<dbReference type="RefSeq" id="WP_164211908.1">
    <property type="nucleotide sequence ID" value="NZ_JAAGSC010000043.1"/>
</dbReference>
<keyword evidence="1" id="KW-0472">Membrane</keyword>
<keyword evidence="1" id="KW-0812">Transmembrane</keyword>